<sequence>MKILFSWVVMFGLICQLAGAQTSRYAIIPQPVRLTAQNGSFKLPAQLVISVGTDNPDVRRVAGMLADQLTKATGRTPTVKTGKKGDIAFVTVTNNPKVGKEGYFLNVTPKRITVMAQEPNGFFYGMQSLLQLMPAEVFGASVAQGVDWSVPCCAIEDQPRYGYRGVMLDVSRHFSPVPTVKKIIDEIALHKVNTFHWHLTDDQGWRIEIKKHPRLTEIGSTRQETMLGHYRNNKYDKTPYGGFYTQDEIREVIKYAQERFITVVPEIEMPGHAMAILAAYPQLGSNPDKIVPVTGKWGVHDDVLFPREETFRFLEEVLTEVIDLFPSPYIHIGGDECPKTQWIQSRFCQDLIRKLGLKDEHELQSYFIGRIDQFITSKGRKMIGWDEILEGGLSPNATVMSWRGVDGGIAAAKQGHDAIMTPTTYFYLDYYQADPKTVSQPVSIGGLLPLEKTYSYEPGPDSLSADVKKHIIGVQANLWTEYIKTPNHVEYMLFPRAAAMAEIGWSPKERKNFEDFKQRLEVHKKRLDALGVNYFGAPINNDFIYVKPDGSTGKL</sequence>
<feature type="domain" description="Glycoside hydrolase family 20 catalytic" evidence="7">
    <location>
        <begin position="161"/>
        <end position="507"/>
    </location>
</feature>
<feature type="chain" id="PRO_5047068128" description="beta-N-acetylhexosaminidase" evidence="6">
    <location>
        <begin position="21"/>
        <end position="555"/>
    </location>
</feature>
<dbReference type="SUPFAM" id="SSF55545">
    <property type="entry name" value="beta-N-acetylhexosaminidase-like domain"/>
    <property type="match status" value="1"/>
</dbReference>
<dbReference type="EMBL" id="JBHSMA010000002">
    <property type="protein sequence ID" value="MFC5409612.1"/>
    <property type="molecule type" value="Genomic_DNA"/>
</dbReference>
<evidence type="ECO:0000313" key="9">
    <source>
        <dbReference type="EMBL" id="MFC5409612.1"/>
    </source>
</evidence>
<evidence type="ECO:0000313" key="10">
    <source>
        <dbReference type="Proteomes" id="UP001596106"/>
    </source>
</evidence>
<comment type="similarity">
    <text evidence="2">Belongs to the glycosyl hydrolase 20 family.</text>
</comment>
<dbReference type="InterPro" id="IPR025705">
    <property type="entry name" value="Beta_hexosaminidase_sua/sub"/>
</dbReference>
<evidence type="ECO:0000259" key="8">
    <source>
        <dbReference type="Pfam" id="PF02838"/>
    </source>
</evidence>
<keyword evidence="5" id="KW-0326">Glycosidase</keyword>
<feature type="domain" description="Beta-hexosaminidase bacterial type N-terminal" evidence="8">
    <location>
        <begin position="25"/>
        <end position="158"/>
    </location>
</feature>
<dbReference type="Pfam" id="PF02838">
    <property type="entry name" value="Glyco_hydro_20b"/>
    <property type="match status" value="1"/>
</dbReference>
<evidence type="ECO:0000256" key="5">
    <source>
        <dbReference type="ARBA" id="ARBA00023295"/>
    </source>
</evidence>
<evidence type="ECO:0000256" key="6">
    <source>
        <dbReference type="SAM" id="SignalP"/>
    </source>
</evidence>
<dbReference type="RefSeq" id="WP_379843836.1">
    <property type="nucleotide sequence ID" value="NZ_JBHSMA010000002.1"/>
</dbReference>
<dbReference type="Pfam" id="PF00728">
    <property type="entry name" value="Glyco_hydro_20"/>
    <property type="match status" value="1"/>
</dbReference>
<gene>
    <name evidence="9" type="ORF">ACFPMF_09855</name>
</gene>
<evidence type="ECO:0000256" key="2">
    <source>
        <dbReference type="ARBA" id="ARBA00006285"/>
    </source>
</evidence>
<evidence type="ECO:0000256" key="1">
    <source>
        <dbReference type="ARBA" id="ARBA00001231"/>
    </source>
</evidence>
<reference evidence="10" key="1">
    <citation type="journal article" date="2019" name="Int. J. Syst. Evol. Microbiol.">
        <title>The Global Catalogue of Microorganisms (GCM) 10K type strain sequencing project: providing services to taxonomists for standard genome sequencing and annotation.</title>
        <authorList>
            <consortium name="The Broad Institute Genomics Platform"/>
            <consortium name="The Broad Institute Genome Sequencing Center for Infectious Disease"/>
            <person name="Wu L."/>
            <person name="Ma J."/>
        </authorList>
    </citation>
    <scope>NUCLEOTIDE SEQUENCE [LARGE SCALE GENOMIC DNA]</scope>
    <source>
        <strain evidence="10">CCUG 55250</strain>
    </source>
</reference>
<dbReference type="InterPro" id="IPR015883">
    <property type="entry name" value="Glyco_hydro_20_cat"/>
</dbReference>
<dbReference type="Gene3D" id="3.20.20.80">
    <property type="entry name" value="Glycosidases"/>
    <property type="match status" value="1"/>
</dbReference>
<dbReference type="InterPro" id="IPR015882">
    <property type="entry name" value="HEX_bac_N"/>
</dbReference>
<dbReference type="Proteomes" id="UP001596106">
    <property type="component" value="Unassembled WGS sequence"/>
</dbReference>
<protein>
    <recommendedName>
        <fullName evidence="3">beta-N-acetylhexosaminidase</fullName>
        <ecNumber evidence="3">3.2.1.52</ecNumber>
    </recommendedName>
</protein>
<dbReference type="SUPFAM" id="SSF51445">
    <property type="entry name" value="(Trans)glycosidases"/>
    <property type="match status" value="1"/>
</dbReference>
<dbReference type="PRINTS" id="PR00738">
    <property type="entry name" value="GLHYDRLASE20"/>
</dbReference>
<keyword evidence="10" id="KW-1185">Reference proteome</keyword>
<keyword evidence="4" id="KW-0378">Hydrolase</keyword>
<dbReference type="EC" id="3.2.1.52" evidence="3"/>
<accession>A0ABW0IE47</accession>
<dbReference type="InterPro" id="IPR017853">
    <property type="entry name" value="GH"/>
</dbReference>
<proteinExistence type="inferred from homology"/>
<dbReference type="PANTHER" id="PTHR22600">
    <property type="entry name" value="BETA-HEXOSAMINIDASE"/>
    <property type="match status" value="1"/>
</dbReference>
<comment type="caution">
    <text evidence="9">The sequence shown here is derived from an EMBL/GenBank/DDBJ whole genome shotgun (WGS) entry which is preliminary data.</text>
</comment>
<keyword evidence="6" id="KW-0732">Signal</keyword>
<name>A0ABW0IE47_9BACT</name>
<dbReference type="Gene3D" id="3.30.379.10">
    <property type="entry name" value="Chitobiase/beta-hexosaminidase domain 2-like"/>
    <property type="match status" value="1"/>
</dbReference>
<dbReference type="PIRSF" id="PIRSF001093">
    <property type="entry name" value="B-hxosamndse_ab_euk"/>
    <property type="match status" value="1"/>
</dbReference>
<dbReference type="CDD" id="cd06563">
    <property type="entry name" value="GH20_chitobiase-like"/>
    <property type="match status" value="1"/>
</dbReference>
<evidence type="ECO:0000259" key="7">
    <source>
        <dbReference type="Pfam" id="PF00728"/>
    </source>
</evidence>
<evidence type="ECO:0000256" key="4">
    <source>
        <dbReference type="ARBA" id="ARBA00022801"/>
    </source>
</evidence>
<dbReference type="PANTHER" id="PTHR22600:SF57">
    <property type="entry name" value="BETA-N-ACETYLHEXOSAMINIDASE"/>
    <property type="match status" value="1"/>
</dbReference>
<dbReference type="InterPro" id="IPR029018">
    <property type="entry name" value="Hex-like_dom2"/>
</dbReference>
<evidence type="ECO:0000256" key="3">
    <source>
        <dbReference type="ARBA" id="ARBA00012663"/>
    </source>
</evidence>
<comment type="catalytic activity">
    <reaction evidence="1">
        <text>Hydrolysis of terminal non-reducing N-acetyl-D-hexosamine residues in N-acetyl-beta-D-hexosaminides.</text>
        <dbReference type="EC" id="3.2.1.52"/>
    </reaction>
</comment>
<feature type="signal peptide" evidence="6">
    <location>
        <begin position="1"/>
        <end position="20"/>
    </location>
</feature>
<organism evidence="9 10">
    <name type="scientific">Larkinella bovis</name>
    <dbReference type="NCBI Taxonomy" id="683041"/>
    <lineage>
        <taxon>Bacteria</taxon>
        <taxon>Pseudomonadati</taxon>
        <taxon>Bacteroidota</taxon>
        <taxon>Cytophagia</taxon>
        <taxon>Cytophagales</taxon>
        <taxon>Spirosomataceae</taxon>
        <taxon>Larkinella</taxon>
    </lineage>
</organism>